<evidence type="ECO:0000256" key="2">
    <source>
        <dbReference type="SAM" id="Phobius"/>
    </source>
</evidence>
<comment type="caution">
    <text evidence="4">The sequence shown here is derived from an EMBL/GenBank/DDBJ whole genome shotgun (WGS) entry which is preliminary data.</text>
</comment>
<evidence type="ECO:0000256" key="1">
    <source>
        <dbReference type="SAM" id="MobiDB-lite"/>
    </source>
</evidence>
<feature type="region of interest" description="Disordered" evidence="1">
    <location>
        <begin position="646"/>
        <end position="668"/>
    </location>
</feature>
<feature type="compositionally biased region" description="Acidic residues" evidence="1">
    <location>
        <begin position="861"/>
        <end position="873"/>
    </location>
</feature>
<feature type="region of interest" description="Disordered" evidence="1">
    <location>
        <begin position="768"/>
        <end position="794"/>
    </location>
</feature>
<dbReference type="SUPFAM" id="SSF47769">
    <property type="entry name" value="SAM/Pointed domain"/>
    <property type="match status" value="1"/>
</dbReference>
<name>A0A9W7GLG1_9STRA</name>
<feature type="transmembrane region" description="Helical" evidence="2">
    <location>
        <begin position="494"/>
        <end position="514"/>
    </location>
</feature>
<keyword evidence="5" id="KW-1185">Reference proteome</keyword>
<keyword evidence="2" id="KW-0812">Transmembrane</keyword>
<feature type="region of interest" description="Disordered" evidence="1">
    <location>
        <begin position="855"/>
        <end position="882"/>
    </location>
</feature>
<evidence type="ECO:0000313" key="4">
    <source>
        <dbReference type="EMBL" id="GMI46127.1"/>
    </source>
</evidence>
<dbReference type="OrthoDB" id="206322at2759"/>
<feature type="compositionally biased region" description="Polar residues" evidence="1">
    <location>
        <begin position="768"/>
        <end position="779"/>
    </location>
</feature>
<evidence type="ECO:0000259" key="3">
    <source>
        <dbReference type="PROSITE" id="PS50105"/>
    </source>
</evidence>
<evidence type="ECO:0000313" key="5">
    <source>
        <dbReference type="Proteomes" id="UP001165065"/>
    </source>
</evidence>
<dbReference type="AlphaFoldDB" id="A0A9W7GLG1"/>
<sequence length="882" mass="97592">MEIHPTNETSVEYTSSIITITPPLDTTFQTCADPPTDCLIHVSLGGGSFECVPSSSVTVSQDLITLVIFPSVDDDLETTTTTTMIAVVKIQQSAFCLSDDTKVPSSSITYHTNRPPPPTPTNNGNTTDIPTQIPIYGIGVYVTDISSISLKTSKFYADLRIYILKYYRPYSLETKEDVLSAALDPNDAQKCNFLDGEKWIYLANTTFNDVAAQKLITGVNMDPFPRITPVLQPAADCTAKTCPSTASESGTLDHIRVQSHFSFPPELSTFPFSTQTLPLAFEFPFSTSSMNDYSVCDLSKYTGFSPTLASYSPQNKIPDFSYYATVSNGLYPPFPGSHPHIYDPSASPIHATSRYTLSIVVPTPLTFSLLTLLPSFIILVTSLLIYTILPQKNYHLKIQALTTSLLAAVYQQGSVSGGVVVSLADWFCLVVYVGVTACIVGSGIDGWYRRNEEDSNKIFDEARAKRVHRYFRIIPLSSPILFLGLIGGKNHVKVGFLTMVLLWVACILLSWLLIRRSEDEVPLDESEMAPNFNNTFRTEIPSFLNLFFSPRTVIKDRKPARRPFERGMESSAYFDEKNYAEWGENDFKRWIESKNIDPLTVKALKEEGLDGQCIEELTVSDLRSFGLNFKTATVIHNAISTLVGRKEKRHSGTATTPKPVSADMPPSTEGIEGMYEKAEGLMKEKFGNTVILPRPKRSGPSSEVEMTEILQPPIKKSFTEMRAEIYTEPPPMPESYTPSLPMGIDPSTIPPEIQEIIKRRPDLLSQALQQSKMKASRQGQEGDVGGAQGRPQHGQLQLQPDLLSPGIDTRNTNVPLEHTKVSKVQANMLTNQRGYAERFAGMAAAAELQGIKIAKPRKNYEDDEDQSSTEADDVGLLKSNMT</sequence>
<reference evidence="5" key="1">
    <citation type="journal article" date="2023" name="Commun. Biol.">
        <title>Genome analysis of Parmales, the sister group of diatoms, reveals the evolutionary specialization of diatoms from phago-mixotrophs to photoautotrophs.</title>
        <authorList>
            <person name="Ban H."/>
            <person name="Sato S."/>
            <person name="Yoshikawa S."/>
            <person name="Yamada K."/>
            <person name="Nakamura Y."/>
            <person name="Ichinomiya M."/>
            <person name="Sato N."/>
            <person name="Blanc-Mathieu R."/>
            <person name="Endo H."/>
            <person name="Kuwata A."/>
            <person name="Ogata H."/>
        </authorList>
    </citation>
    <scope>NUCLEOTIDE SEQUENCE [LARGE SCALE GENOMIC DNA]</scope>
</reference>
<keyword evidence="2" id="KW-0472">Membrane</keyword>
<protein>
    <recommendedName>
        <fullName evidence="3">SAM domain-containing protein</fullName>
    </recommendedName>
</protein>
<feature type="transmembrane region" description="Helical" evidence="2">
    <location>
        <begin position="469"/>
        <end position="488"/>
    </location>
</feature>
<dbReference type="Proteomes" id="UP001165065">
    <property type="component" value="Unassembled WGS sequence"/>
</dbReference>
<dbReference type="InterPro" id="IPR013761">
    <property type="entry name" value="SAM/pointed_sf"/>
</dbReference>
<gene>
    <name evidence="4" type="ORF">TrCOL_g5962</name>
</gene>
<accession>A0A9W7GLG1</accession>
<dbReference type="EMBL" id="BRYA01000283">
    <property type="protein sequence ID" value="GMI46127.1"/>
    <property type="molecule type" value="Genomic_DNA"/>
</dbReference>
<feature type="region of interest" description="Disordered" evidence="1">
    <location>
        <begin position="106"/>
        <end position="126"/>
    </location>
</feature>
<dbReference type="PROSITE" id="PS50105">
    <property type="entry name" value="SAM_DOMAIN"/>
    <property type="match status" value="1"/>
</dbReference>
<proteinExistence type="predicted"/>
<dbReference type="InterPro" id="IPR001660">
    <property type="entry name" value="SAM"/>
</dbReference>
<organism evidence="4 5">
    <name type="scientific">Triparma columacea</name>
    <dbReference type="NCBI Taxonomy" id="722753"/>
    <lineage>
        <taxon>Eukaryota</taxon>
        <taxon>Sar</taxon>
        <taxon>Stramenopiles</taxon>
        <taxon>Ochrophyta</taxon>
        <taxon>Bolidophyceae</taxon>
        <taxon>Parmales</taxon>
        <taxon>Triparmaceae</taxon>
        <taxon>Triparma</taxon>
    </lineage>
</organism>
<dbReference type="Gene3D" id="1.10.150.50">
    <property type="entry name" value="Transcription Factor, Ets-1"/>
    <property type="match status" value="1"/>
</dbReference>
<feature type="transmembrane region" description="Helical" evidence="2">
    <location>
        <begin position="429"/>
        <end position="448"/>
    </location>
</feature>
<keyword evidence="2" id="KW-1133">Transmembrane helix</keyword>
<feature type="domain" description="SAM" evidence="3">
    <location>
        <begin position="582"/>
        <end position="628"/>
    </location>
</feature>
<feature type="transmembrane region" description="Helical" evidence="2">
    <location>
        <begin position="365"/>
        <end position="389"/>
    </location>
</feature>